<dbReference type="InterPro" id="IPR014743">
    <property type="entry name" value="Cl-channel_core"/>
</dbReference>
<evidence type="ECO:0000256" key="10">
    <source>
        <dbReference type="SAM" id="Phobius"/>
    </source>
</evidence>
<proteinExistence type="predicted"/>
<reference evidence="11 12" key="1">
    <citation type="journal article" date="2015" name="Int. J. Syst. Evol. Microbiol.">
        <title>Amycolatopsis rhabdoformis sp. nov., an actinomycete isolated from a tropical forest soil.</title>
        <authorList>
            <person name="Souza W.R."/>
            <person name="Silva R.E."/>
            <person name="Goodfellow M."/>
            <person name="Busarakam K."/>
            <person name="Figueiro F.S."/>
            <person name="Ferreira D."/>
            <person name="Rodrigues-Filho E."/>
            <person name="Moraes L.A.B."/>
            <person name="Zucchi T.D."/>
        </authorList>
    </citation>
    <scope>NUCLEOTIDE SEQUENCE [LARGE SCALE GENOMIC DNA]</scope>
    <source>
        <strain evidence="11 12">NCIMB 14900</strain>
    </source>
</reference>
<evidence type="ECO:0000256" key="8">
    <source>
        <dbReference type="ARBA" id="ARBA00023214"/>
    </source>
</evidence>
<evidence type="ECO:0000313" key="12">
    <source>
        <dbReference type="Proteomes" id="UP001330812"/>
    </source>
</evidence>
<sequence>MRSLLPGAALAGAVAGVAAVAFGQTIAALRSLLSGGPVAVVVLAPVAGVLLCAAVLRAVPDAGGGGIPQTGQAFAGSFVRGRVAPAKGVAAAAVLGSGGSGGAEGPVVHISASLGTSVARLVSLPAASVRPLAAAAVAGGVAGSFGAPLAGVVLVAEVLVEGLAGAELVAVVLGSLTGELTGLVLPGSPLRLPEVPTGGWPLGAVVAGLFGVALAWALYFGGVWAERARDFVERRVRAGVRPDPVSGAVVVSSRMTTVVRWVSSGWVRAVVGATAVGLLVLSVPDVAGVGHPGAATGGVVVLLVLAAVKVVATGVTVGAGGVVGTIGPALFVGATVGSALPGAGGAAAGMAACLAAASRAPVTAVVLAVELSGVDLLPQILVAAALGRLAGGLTRHGIFAVPAPTKLVA</sequence>
<keyword evidence="4 10" id="KW-1133">Transmembrane helix</keyword>
<keyword evidence="9" id="KW-0407">Ion channel</keyword>
<feature type="transmembrane region" description="Helical" evidence="10">
    <location>
        <begin position="39"/>
        <end position="59"/>
    </location>
</feature>
<keyword evidence="7" id="KW-0869">Chloride channel</keyword>
<dbReference type="EMBL" id="CP142149">
    <property type="protein sequence ID" value="WSE31886.1"/>
    <property type="molecule type" value="Genomic_DNA"/>
</dbReference>
<evidence type="ECO:0000256" key="2">
    <source>
        <dbReference type="ARBA" id="ARBA00022448"/>
    </source>
</evidence>
<evidence type="ECO:0000256" key="5">
    <source>
        <dbReference type="ARBA" id="ARBA00023065"/>
    </source>
</evidence>
<accession>A0ABZ1IDR0</accession>
<keyword evidence="8" id="KW-0868">Chloride</keyword>
<dbReference type="SUPFAM" id="SSF81340">
    <property type="entry name" value="Clc chloride channel"/>
    <property type="match status" value="1"/>
</dbReference>
<evidence type="ECO:0000256" key="9">
    <source>
        <dbReference type="ARBA" id="ARBA00023303"/>
    </source>
</evidence>
<dbReference type="Pfam" id="PF00654">
    <property type="entry name" value="Voltage_CLC"/>
    <property type="match status" value="1"/>
</dbReference>
<name>A0ABZ1IDR0_9PSEU</name>
<evidence type="ECO:0000256" key="4">
    <source>
        <dbReference type="ARBA" id="ARBA00022989"/>
    </source>
</evidence>
<comment type="subcellular location">
    <subcellularLocation>
        <location evidence="1">Membrane</location>
        <topology evidence="1">Multi-pass membrane protein</topology>
    </subcellularLocation>
</comment>
<gene>
    <name evidence="11" type="ORF">VSH64_07160</name>
</gene>
<keyword evidence="5" id="KW-0406">Ion transport</keyword>
<evidence type="ECO:0000256" key="7">
    <source>
        <dbReference type="ARBA" id="ARBA00023173"/>
    </source>
</evidence>
<dbReference type="InterPro" id="IPR050368">
    <property type="entry name" value="ClC-type_chloride_channel"/>
</dbReference>
<dbReference type="PANTHER" id="PTHR43427:SF6">
    <property type="entry name" value="CHLORIDE CHANNEL PROTEIN CLC-E"/>
    <property type="match status" value="1"/>
</dbReference>
<protein>
    <submittedName>
        <fullName evidence="11">Chloride channel protein</fullName>
    </submittedName>
</protein>
<keyword evidence="6 10" id="KW-0472">Membrane</keyword>
<dbReference type="PRINTS" id="PR00762">
    <property type="entry name" value="CLCHANNEL"/>
</dbReference>
<evidence type="ECO:0000313" key="11">
    <source>
        <dbReference type="EMBL" id="WSE31886.1"/>
    </source>
</evidence>
<dbReference type="PANTHER" id="PTHR43427">
    <property type="entry name" value="CHLORIDE CHANNEL PROTEIN CLC-E"/>
    <property type="match status" value="1"/>
</dbReference>
<feature type="transmembrane region" description="Helical" evidence="10">
    <location>
        <begin position="265"/>
        <end position="283"/>
    </location>
</feature>
<keyword evidence="12" id="KW-1185">Reference proteome</keyword>
<dbReference type="Proteomes" id="UP001330812">
    <property type="component" value="Chromosome"/>
</dbReference>
<evidence type="ECO:0000256" key="3">
    <source>
        <dbReference type="ARBA" id="ARBA00022692"/>
    </source>
</evidence>
<evidence type="ECO:0000256" key="1">
    <source>
        <dbReference type="ARBA" id="ARBA00004141"/>
    </source>
</evidence>
<feature type="transmembrane region" description="Helical" evidence="10">
    <location>
        <begin position="200"/>
        <end position="225"/>
    </location>
</feature>
<dbReference type="InterPro" id="IPR001807">
    <property type="entry name" value="ClC"/>
</dbReference>
<dbReference type="Gene3D" id="1.10.3080.10">
    <property type="entry name" value="Clc chloride channel"/>
    <property type="match status" value="1"/>
</dbReference>
<evidence type="ECO:0000256" key="6">
    <source>
        <dbReference type="ARBA" id="ARBA00023136"/>
    </source>
</evidence>
<keyword evidence="2" id="KW-0813">Transport</keyword>
<organism evidence="11 12">
    <name type="scientific">Amycolatopsis rhabdoformis</name>
    <dbReference type="NCBI Taxonomy" id="1448059"/>
    <lineage>
        <taxon>Bacteria</taxon>
        <taxon>Bacillati</taxon>
        <taxon>Actinomycetota</taxon>
        <taxon>Actinomycetes</taxon>
        <taxon>Pseudonocardiales</taxon>
        <taxon>Pseudonocardiaceae</taxon>
        <taxon>Amycolatopsis</taxon>
    </lineage>
</organism>
<feature type="transmembrane region" description="Helical" evidence="10">
    <location>
        <begin position="132"/>
        <end position="156"/>
    </location>
</feature>
<keyword evidence="3 10" id="KW-0812">Transmembrane</keyword>
<dbReference type="RefSeq" id="WP_326834694.1">
    <property type="nucleotide sequence ID" value="NZ_CP142149.1"/>
</dbReference>